<name>A0A2S6N387_RHOGL</name>
<evidence type="ECO:0000259" key="1">
    <source>
        <dbReference type="Pfam" id="PF08421"/>
    </source>
</evidence>
<dbReference type="EMBL" id="NHRY01000234">
    <property type="protein sequence ID" value="PPQ29079.1"/>
    <property type="molecule type" value="Genomic_DNA"/>
</dbReference>
<dbReference type="Gene3D" id="3.40.50.150">
    <property type="entry name" value="Vaccinia Virus protein VP39"/>
    <property type="match status" value="1"/>
</dbReference>
<gene>
    <name evidence="3" type="ORF">CCS01_22880</name>
</gene>
<dbReference type="Gene3D" id="6.20.50.110">
    <property type="entry name" value="Methyltransferase, zinc-binding domain"/>
    <property type="match status" value="1"/>
</dbReference>
<feature type="domain" description="Methyltransferase putative zinc binding" evidence="1">
    <location>
        <begin position="12"/>
        <end position="67"/>
    </location>
</feature>
<dbReference type="Pfam" id="PF08484">
    <property type="entry name" value="Methyltransf_14"/>
    <property type="match status" value="1"/>
</dbReference>
<dbReference type="SUPFAM" id="SSF53335">
    <property type="entry name" value="S-adenosyl-L-methionine-dependent methyltransferases"/>
    <property type="match status" value="1"/>
</dbReference>
<comment type="caution">
    <text evidence="3">The sequence shown here is derived from an EMBL/GenBank/DDBJ whole genome shotgun (WGS) entry which is preliminary data.</text>
</comment>
<evidence type="ECO:0000313" key="4">
    <source>
        <dbReference type="Proteomes" id="UP000239724"/>
    </source>
</evidence>
<evidence type="ECO:0000313" key="3">
    <source>
        <dbReference type="EMBL" id="PPQ29079.1"/>
    </source>
</evidence>
<evidence type="ECO:0000259" key="2">
    <source>
        <dbReference type="Pfam" id="PF08484"/>
    </source>
</evidence>
<dbReference type="InterPro" id="IPR013691">
    <property type="entry name" value="MeTrfase_14"/>
</dbReference>
<protein>
    <recommendedName>
        <fullName evidence="5">C-methyltransferase domain-containing protein</fullName>
    </recommendedName>
</protein>
<accession>A0A2S6N387</accession>
<feature type="domain" description="C-methyltransferase" evidence="2">
    <location>
        <begin position="234"/>
        <end position="387"/>
    </location>
</feature>
<dbReference type="InterPro" id="IPR029063">
    <property type="entry name" value="SAM-dependent_MTases_sf"/>
</dbReference>
<keyword evidence="4" id="KW-1185">Reference proteome</keyword>
<dbReference type="Gene3D" id="3.40.50.720">
    <property type="entry name" value="NAD(P)-binding Rossmann-like Domain"/>
    <property type="match status" value="1"/>
</dbReference>
<organism evidence="3 4">
    <name type="scientific">Rhodopila globiformis</name>
    <name type="common">Rhodopseudomonas globiformis</name>
    <dbReference type="NCBI Taxonomy" id="1071"/>
    <lineage>
        <taxon>Bacteria</taxon>
        <taxon>Pseudomonadati</taxon>
        <taxon>Pseudomonadota</taxon>
        <taxon>Alphaproteobacteria</taxon>
        <taxon>Acetobacterales</taxon>
        <taxon>Acetobacteraceae</taxon>
        <taxon>Rhodopila</taxon>
    </lineage>
</organism>
<sequence length="392" mass="42177">MAPPWRPPAASCRLCGAGLRRLLLDLGEQPLATALVATGQAERLYPLRVWQCDACDLVQVADALPPHAAAPRPAAPACPEAAAARATRHVATLQQRFHLDARSLVIDTAAHDATLLQAFEAAGIPVFGLPADTAFNTETAMDIAVRYGCADVIVAHDLLPHAADLFDCAAGLACILRPNGVLCLQFPHLLSLLQRVQFDAFRHDTFAYLSLPAAERLLRSVGLRVFDAERVPDDGGSLRLYACHAHAPRPARPGVRAVRTAEAAAQEGQPDSFRDRVALACDDIRGFLRIRQEAGRRVAAYGATARGIALLNGCGVTAQDIAYVADNEPLWHGRRLPGSHIPVAPVEALMRDPPDDVIILPWPGASEITARLQALRRAGTLFWTVLPRIGRV</sequence>
<dbReference type="AlphaFoldDB" id="A0A2S6N387"/>
<proteinExistence type="predicted"/>
<dbReference type="InterPro" id="IPR013630">
    <property type="entry name" value="Methyltransf_Zn-bd_dom_put"/>
</dbReference>
<reference evidence="3 4" key="1">
    <citation type="journal article" date="2018" name="Arch. Microbiol.">
        <title>New insights into the metabolic potential of the phototrophic purple bacterium Rhodopila globiformis DSM 161(T) from its draft genome sequence and evidence for a vanadium-dependent nitrogenase.</title>
        <authorList>
            <person name="Imhoff J.F."/>
            <person name="Rahn T."/>
            <person name="Kunzel S."/>
            <person name="Neulinger S.C."/>
        </authorList>
    </citation>
    <scope>NUCLEOTIDE SEQUENCE [LARGE SCALE GENOMIC DNA]</scope>
    <source>
        <strain evidence="3 4">DSM 161</strain>
    </source>
</reference>
<dbReference type="InterPro" id="IPR038576">
    <property type="entry name" value="Methyltransf_Zn-bd_dom_put_sf"/>
</dbReference>
<dbReference type="Pfam" id="PF08421">
    <property type="entry name" value="Methyltransf_13"/>
    <property type="match status" value="1"/>
</dbReference>
<dbReference type="Proteomes" id="UP000239724">
    <property type="component" value="Unassembled WGS sequence"/>
</dbReference>
<evidence type="ECO:0008006" key="5">
    <source>
        <dbReference type="Google" id="ProtNLM"/>
    </source>
</evidence>